<name>A0ABT8KV98_9BACT</name>
<dbReference type="PANTHER" id="PTHR30543">
    <property type="entry name" value="CHROMATE REDUCTASE"/>
    <property type="match status" value="1"/>
</dbReference>
<dbReference type="InterPro" id="IPR050712">
    <property type="entry name" value="NAD(P)H-dep_reductase"/>
</dbReference>
<proteinExistence type="predicted"/>
<gene>
    <name evidence="2" type="ORF">QQ008_25135</name>
</gene>
<dbReference type="InterPro" id="IPR029039">
    <property type="entry name" value="Flavoprotein-like_sf"/>
</dbReference>
<comment type="caution">
    <text evidence="2">The sequence shown here is derived from an EMBL/GenBank/DDBJ whole genome shotgun (WGS) entry which is preliminary data.</text>
</comment>
<evidence type="ECO:0000313" key="2">
    <source>
        <dbReference type="EMBL" id="MDN5204700.1"/>
    </source>
</evidence>
<dbReference type="EMBL" id="JAUJEA010000012">
    <property type="protein sequence ID" value="MDN5204700.1"/>
    <property type="molecule type" value="Genomic_DNA"/>
</dbReference>
<evidence type="ECO:0000313" key="3">
    <source>
        <dbReference type="Proteomes" id="UP001172082"/>
    </source>
</evidence>
<dbReference type="Proteomes" id="UP001172082">
    <property type="component" value="Unassembled WGS sequence"/>
</dbReference>
<keyword evidence="2" id="KW-0560">Oxidoreductase</keyword>
<organism evidence="2 3">
    <name type="scientific">Splendidivirga corallicola</name>
    <dbReference type="NCBI Taxonomy" id="3051826"/>
    <lineage>
        <taxon>Bacteria</taxon>
        <taxon>Pseudomonadati</taxon>
        <taxon>Bacteroidota</taxon>
        <taxon>Cytophagia</taxon>
        <taxon>Cytophagales</taxon>
        <taxon>Splendidivirgaceae</taxon>
        <taxon>Splendidivirga</taxon>
    </lineage>
</organism>
<feature type="domain" description="NADPH-dependent FMN reductase-like" evidence="1">
    <location>
        <begin position="3"/>
        <end position="141"/>
    </location>
</feature>
<dbReference type="SUPFAM" id="SSF52218">
    <property type="entry name" value="Flavoproteins"/>
    <property type="match status" value="1"/>
</dbReference>
<protein>
    <submittedName>
        <fullName evidence="2">NAD(P)H-dependent oxidoreductase</fullName>
        <ecNumber evidence="2">1.-.-.-</ecNumber>
    </submittedName>
</protein>
<dbReference type="GO" id="GO:0016491">
    <property type="term" value="F:oxidoreductase activity"/>
    <property type="evidence" value="ECO:0007669"/>
    <property type="project" value="UniProtKB-KW"/>
</dbReference>
<reference evidence="2" key="1">
    <citation type="submission" date="2023-06" db="EMBL/GenBank/DDBJ databases">
        <title>Genomic of Parafulvivirga corallium.</title>
        <authorList>
            <person name="Wang G."/>
        </authorList>
    </citation>
    <scope>NUCLEOTIDE SEQUENCE</scope>
    <source>
        <strain evidence="2">BMA10</strain>
    </source>
</reference>
<keyword evidence="3" id="KW-1185">Reference proteome</keyword>
<dbReference type="PANTHER" id="PTHR30543:SF21">
    <property type="entry name" value="NAD(P)H-DEPENDENT FMN REDUCTASE LOT6"/>
    <property type="match status" value="1"/>
</dbReference>
<accession>A0ABT8KV98</accession>
<dbReference type="Pfam" id="PF03358">
    <property type="entry name" value="FMN_red"/>
    <property type="match status" value="1"/>
</dbReference>
<dbReference type="RefSeq" id="WP_346754723.1">
    <property type="nucleotide sequence ID" value="NZ_JAUJEA010000012.1"/>
</dbReference>
<evidence type="ECO:0000259" key="1">
    <source>
        <dbReference type="Pfam" id="PF03358"/>
    </source>
</evidence>
<dbReference type="Gene3D" id="3.40.50.360">
    <property type="match status" value="1"/>
</dbReference>
<dbReference type="InterPro" id="IPR005025">
    <property type="entry name" value="FMN_Rdtase-like_dom"/>
</dbReference>
<sequence>MNKLVAFGASNSSRSINKQLAHWVSTQYDGADVDLLDLNDFEMPIYSMDREQQNGIPEQAYKFKEALKQADGIIISFAEHNGSYTAAFKNLFDWASRIEKTMWLNKPMFLLATSPGPRGAKGVLSGAVGAFPYQGGQVAASFSLPSFNQNFAPTKGILDQTLNKDFEVQLENFKKAIHETKTETTSTPS</sequence>
<dbReference type="EC" id="1.-.-.-" evidence="2"/>